<sequence>MSATNNFQEPDAIDVHDAKNEIKKRIHDGKVKFNGTPIRFITENSIKHVATFESVLSYLKRAIAKRSEENNEPMPANPWPGDDGTLDAFAKDLRFDFTPTFRAKVFKFSIDRFKSSLPFLYVKPQDHLPRDEHVERIYEGIIHHHCVRGCDTRLNEALIMKEYAEVEYAEEASMEGNMCLFGFMSEGKYYLVSKYPEPSVVEDTETESEEE</sequence>
<name>A0A6A7AN03_9PLEO</name>
<reference evidence="1" key="1">
    <citation type="journal article" date="2020" name="Stud. Mycol.">
        <title>101 Dothideomycetes genomes: a test case for predicting lifestyles and emergence of pathogens.</title>
        <authorList>
            <person name="Haridas S."/>
            <person name="Albert R."/>
            <person name="Binder M."/>
            <person name="Bloem J."/>
            <person name="Labutti K."/>
            <person name="Salamov A."/>
            <person name="Andreopoulos B."/>
            <person name="Baker S."/>
            <person name="Barry K."/>
            <person name="Bills G."/>
            <person name="Bluhm B."/>
            <person name="Cannon C."/>
            <person name="Castanera R."/>
            <person name="Culley D."/>
            <person name="Daum C."/>
            <person name="Ezra D."/>
            <person name="Gonzalez J."/>
            <person name="Henrissat B."/>
            <person name="Kuo A."/>
            <person name="Liang C."/>
            <person name="Lipzen A."/>
            <person name="Lutzoni F."/>
            <person name="Magnuson J."/>
            <person name="Mondo S."/>
            <person name="Nolan M."/>
            <person name="Ohm R."/>
            <person name="Pangilinan J."/>
            <person name="Park H.-J."/>
            <person name="Ramirez L."/>
            <person name="Alfaro M."/>
            <person name="Sun H."/>
            <person name="Tritt A."/>
            <person name="Yoshinaga Y."/>
            <person name="Zwiers L.-H."/>
            <person name="Turgeon B."/>
            <person name="Goodwin S."/>
            <person name="Spatafora J."/>
            <person name="Crous P."/>
            <person name="Grigoriev I."/>
        </authorList>
    </citation>
    <scope>NUCLEOTIDE SEQUENCE</scope>
    <source>
        <strain evidence="1">CBS 113818</strain>
    </source>
</reference>
<evidence type="ECO:0000313" key="1">
    <source>
        <dbReference type="EMBL" id="KAF2833825.1"/>
    </source>
</evidence>
<keyword evidence="2" id="KW-1185">Reference proteome</keyword>
<protein>
    <submittedName>
        <fullName evidence="1">Uncharacterized protein</fullName>
    </submittedName>
</protein>
<evidence type="ECO:0000313" key="2">
    <source>
        <dbReference type="Proteomes" id="UP000799424"/>
    </source>
</evidence>
<accession>A0A6A7AN03</accession>
<dbReference type="Proteomes" id="UP000799424">
    <property type="component" value="Unassembled WGS sequence"/>
</dbReference>
<gene>
    <name evidence="1" type="ORF">CC86DRAFT_400420</name>
</gene>
<organism evidence="1 2">
    <name type="scientific">Ophiobolus disseminans</name>
    <dbReference type="NCBI Taxonomy" id="1469910"/>
    <lineage>
        <taxon>Eukaryota</taxon>
        <taxon>Fungi</taxon>
        <taxon>Dikarya</taxon>
        <taxon>Ascomycota</taxon>
        <taxon>Pezizomycotina</taxon>
        <taxon>Dothideomycetes</taxon>
        <taxon>Pleosporomycetidae</taxon>
        <taxon>Pleosporales</taxon>
        <taxon>Pleosporineae</taxon>
        <taxon>Phaeosphaeriaceae</taxon>
        <taxon>Ophiobolus</taxon>
    </lineage>
</organism>
<dbReference type="AlphaFoldDB" id="A0A6A7AN03"/>
<dbReference type="EMBL" id="MU006216">
    <property type="protein sequence ID" value="KAF2833825.1"/>
    <property type="molecule type" value="Genomic_DNA"/>
</dbReference>
<proteinExistence type="predicted"/>